<dbReference type="RefSeq" id="WP_350245747.1">
    <property type="nucleotide sequence ID" value="NZ_CP158301.1"/>
</dbReference>
<proteinExistence type="predicted"/>
<name>A0AAU7UFP1_9DEIO</name>
<sequence length="185" mass="20038">MTSPMFPAIDTWILPQAAVAASLEEMAIDGRAGNEGIVLWLGRREGRVAEVTHVVRLRGPLVAKAPDLLTVDSVLFADVADLAFELGVRLVGQVHSHGPFAGVRFSRTDHTYGLRVPSYLSAVAPDYALNPDTQAIDFGFHVFEPSTDAAGCYRLLNTDEVRTRILTPADRVVQVLSVGEDPCEP</sequence>
<accession>A0AAU7UFP1</accession>
<organism evidence="1">
    <name type="scientific">Deinococcus sonorensis KR-87</name>
    <dbReference type="NCBI Taxonomy" id="694439"/>
    <lineage>
        <taxon>Bacteria</taxon>
        <taxon>Thermotogati</taxon>
        <taxon>Deinococcota</taxon>
        <taxon>Deinococci</taxon>
        <taxon>Deinococcales</taxon>
        <taxon>Deinococcaceae</taxon>
        <taxon>Deinococcus</taxon>
    </lineage>
</organism>
<reference evidence="1" key="1">
    <citation type="submission" date="2024-06" db="EMBL/GenBank/DDBJ databases">
        <title>Draft Genome Sequence of Deinococcus sonorensis Type Strain KR-87, a Biofilm Producing Representative of the Genus Deinococcus.</title>
        <authorList>
            <person name="Boren L.S."/>
            <person name="Grosso R.A."/>
            <person name="Hugenberg-Cox A.N."/>
            <person name="Hill J.T.E."/>
            <person name="Albert C.M."/>
            <person name="Tuohy J.M."/>
        </authorList>
    </citation>
    <scope>NUCLEOTIDE SEQUENCE</scope>
    <source>
        <strain evidence="1">KR-87</strain>
        <plasmid evidence="1">pDson05</plasmid>
    </source>
</reference>
<protein>
    <recommendedName>
        <fullName evidence="2">JAB domain-containing protein</fullName>
    </recommendedName>
</protein>
<geneLocation type="plasmid" evidence="1">
    <name>pDson05</name>
</geneLocation>
<keyword evidence="1" id="KW-0614">Plasmid</keyword>
<dbReference type="AlphaFoldDB" id="A0AAU7UFP1"/>
<gene>
    <name evidence="1" type="ORF">ABOD76_22040</name>
</gene>
<evidence type="ECO:0008006" key="2">
    <source>
        <dbReference type="Google" id="ProtNLM"/>
    </source>
</evidence>
<dbReference type="Gene3D" id="3.40.140.10">
    <property type="entry name" value="Cytidine Deaminase, domain 2"/>
    <property type="match status" value="1"/>
</dbReference>
<dbReference type="EMBL" id="CP158301">
    <property type="protein sequence ID" value="XBV87598.1"/>
    <property type="molecule type" value="Genomic_DNA"/>
</dbReference>
<dbReference type="SUPFAM" id="SSF102712">
    <property type="entry name" value="JAB1/MPN domain"/>
    <property type="match status" value="1"/>
</dbReference>
<dbReference type="KEGG" id="dsc:ABOD76_22040"/>
<evidence type="ECO:0000313" key="1">
    <source>
        <dbReference type="EMBL" id="XBV87598.1"/>
    </source>
</evidence>